<evidence type="ECO:0000256" key="1">
    <source>
        <dbReference type="SAM" id="SignalP"/>
    </source>
</evidence>
<evidence type="ECO:0000313" key="2">
    <source>
        <dbReference type="EMBL" id="MBC8534669.1"/>
    </source>
</evidence>
<evidence type="ECO:0008006" key="4">
    <source>
        <dbReference type="Google" id="ProtNLM"/>
    </source>
</evidence>
<reference evidence="2" key="1">
    <citation type="submission" date="2020-08" db="EMBL/GenBank/DDBJ databases">
        <title>Genome public.</title>
        <authorList>
            <person name="Liu C."/>
            <person name="Sun Q."/>
        </authorList>
    </citation>
    <scope>NUCLEOTIDE SEQUENCE</scope>
    <source>
        <strain evidence="2">NSJ-40</strain>
    </source>
</reference>
<accession>A0A926DBB5</accession>
<feature type="chain" id="PRO_5039654281" description="Lipoprotein" evidence="1">
    <location>
        <begin position="22"/>
        <end position="151"/>
    </location>
</feature>
<protein>
    <recommendedName>
        <fullName evidence="4">Lipoprotein</fullName>
    </recommendedName>
</protein>
<proteinExistence type="predicted"/>
<dbReference type="RefSeq" id="WP_249320253.1">
    <property type="nucleotide sequence ID" value="NZ_JACRSN010000020.1"/>
</dbReference>
<dbReference type="EMBL" id="JACRSN010000020">
    <property type="protein sequence ID" value="MBC8534669.1"/>
    <property type="molecule type" value="Genomic_DNA"/>
</dbReference>
<sequence length="151" mass="16805">MRKILAAALAVFLLISLSACSGEKGILCGVETDYPVMIMVNGTLYYGSASRYEGAVDETAVKTITSYTDAVPKKDGECNFDRSLKTKYILTEQGLVVLWNGEWRLFRAEGQDVDPNVPAGKIRFDSGGIYEDSTPVIERHTFRIYVNFDME</sequence>
<evidence type="ECO:0000313" key="3">
    <source>
        <dbReference type="Proteomes" id="UP000651482"/>
    </source>
</evidence>
<feature type="signal peptide" evidence="1">
    <location>
        <begin position="1"/>
        <end position="21"/>
    </location>
</feature>
<name>A0A926DBB5_9FIRM</name>
<keyword evidence="1" id="KW-0732">Signal</keyword>
<keyword evidence="3" id="KW-1185">Reference proteome</keyword>
<organism evidence="2 3">
    <name type="scientific">Yeguia hominis</name>
    <dbReference type="NCBI Taxonomy" id="2763662"/>
    <lineage>
        <taxon>Bacteria</taxon>
        <taxon>Bacillati</taxon>
        <taxon>Bacillota</taxon>
        <taxon>Clostridia</taxon>
        <taxon>Eubacteriales</taxon>
        <taxon>Yeguiaceae</taxon>
        <taxon>Yeguia</taxon>
    </lineage>
</organism>
<dbReference type="Proteomes" id="UP000651482">
    <property type="component" value="Unassembled WGS sequence"/>
</dbReference>
<gene>
    <name evidence="2" type="ORF">IAG03_11870</name>
</gene>
<dbReference type="AlphaFoldDB" id="A0A926DBB5"/>
<dbReference type="PROSITE" id="PS51257">
    <property type="entry name" value="PROKAR_LIPOPROTEIN"/>
    <property type="match status" value="1"/>
</dbReference>
<comment type="caution">
    <text evidence="2">The sequence shown here is derived from an EMBL/GenBank/DDBJ whole genome shotgun (WGS) entry which is preliminary data.</text>
</comment>